<evidence type="ECO:0000256" key="1">
    <source>
        <dbReference type="SAM" id="MobiDB-lite"/>
    </source>
</evidence>
<protein>
    <submittedName>
        <fullName evidence="2">Uncharacterized protein</fullName>
    </submittedName>
</protein>
<proteinExistence type="predicted"/>
<dbReference type="AlphaFoldDB" id="A0A5M9K4V5"/>
<sequence>MASRHAKNNREDDAAQIAARAHDPTDDAVCAGVYVRHEGEVGAVAGFEEEAHAGDQGEHGGGGLGVCEADGEEEGAGEEAEGEEVQFLGLDVVRAVVEEVGEHAAEGAEDDVEEAEGGGVAAAAGFAEGGEVVEVVGAEDAVDCELGAEGAEVAGGDEEGLWAED</sequence>
<evidence type="ECO:0000313" key="2">
    <source>
        <dbReference type="EMBL" id="KAA8576641.1"/>
    </source>
</evidence>
<feature type="compositionally biased region" description="Acidic residues" evidence="1">
    <location>
        <begin position="69"/>
        <end position="83"/>
    </location>
</feature>
<name>A0A5M9K4V5_MONFR</name>
<reference evidence="2 3" key="1">
    <citation type="submission" date="2019-06" db="EMBL/GenBank/DDBJ databases">
        <title>Genome Sequence of the Brown Rot Fungal Pathogen Monilinia fructicola.</title>
        <authorList>
            <person name="De Miccolis Angelini R.M."/>
            <person name="Landi L."/>
            <person name="Abate D."/>
            <person name="Pollastro S."/>
            <person name="Romanazzi G."/>
            <person name="Faretra F."/>
        </authorList>
    </citation>
    <scope>NUCLEOTIDE SEQUENCE [LARGE SCALE GENOMIC DNA]</scope>
    <source>
        <strain evidence="2 3">Mfrc123</strain>
    </source>
</reference>
<accession>A0A5M9K4V5</accession>
<dbReference type="Proteomes" id="UP000322873">
    <property type="component" value="Unassembled WGS sequence"/>
</dbReference>
<dbReference type="EMBL" id="VICG01000001">
    <property type="protein sequence ID" value="KAA8576641.1"/>
    <property type="molecule type" value="Genomic_DNA"/>
</dbReference>
<feature type="region of interest" description="Disordered" evidence="1">
    <location>
        <begin position="1"/>
        <end position="23"/>
    </location>
</feature>
<feature type="region of interest" description="Disordered" evidence="1">
    <location>
        <begin position="51"/>
        <end position="83"/>
    </location>
</feature>
<evidence type="ECO:0000313" key="3">
    <source>
        <dbReference type="Proteomes" id="UP000322873"/>
    </source>
</evidence>
<comment type="caution">
    <text evidence="2">The sequence shown here is derived from an EMBL/GenBank/DDBJ whole genome shotgun (WGS) entry which is preliminary data.</text>
</comment>
<organism evidence="2 3">
    <name type="scientific">Monilinia fructicola</name>
    <name type="common">Brown rot fungus</name>
    <name type="synonym">Ciboria fructicola</name>
    <dbReference type="NCBI Taxonomy" id="38448"/>
    <lineage>
        <taxon>Eukaryota</taxon>
        <taxon>Fungi</taxon>
        <taxon>Dikarya</taxon>
        <taxon>Ascomycota</taxon>
        <taxon>Pezizomycotina</taxon>
        <taxon>Leotiomycetes</taxon>
        <taxon>Helotiales</taxon>
        <taxon>Sclerotiniaceae</taxon>
        <taxon>Monilinia</taxon>
    </lineage>
</organism>
<gene>
    <name evidence="2" type="ORF">EYC84_006730</name>
</gene>
<keyword evidence="3" id="KW-1185">Reference proteome</keyword>